<comment type="subcellular location">
    <subcellularLocation>
        <location evidence="1">Cell membrane</location>
        <topology evidence="1">Peripheral membrane protein</topology>
    </subcellularLocation>
</comment>
<evidence type="ECO:0000256" key="2">
    <source>
        <dbReference type="ARBA" id="ARBA00022448"/>
    </source>
</evidence>
<organism evidence="9 10">
    <name type="scientific">Agrobacterium tumefaciens</name>
    <dbReference type="NCBI Taxonomy" id="358"/>
    <lineage>
        <taxon>Bacteria</taxon>
        <taxon>Pseudomonadati</taxon>
        <taxon>Pseudomonadota</taxon>
        <taxon>Alphaproteobacteria</taxon>
        <taxon>Hyphomicrobiales</taxon>
        <taxon>Rhizobiaceae</taxon>
        <taxon>Rhizobium/Agrobacterium group</taxon>
        <taxon>Agrobacterium</taxon>
        <taxon>Agrobacterium tumefaciens complex</taxon>
    </lineage>
</organism>
<dbReference type="GO" id="GO:0005886">
    <property type="term" value="C:plasma membrane"/>
    <property type="evidence" value="ECO:0007669"/>
    <property type="project" value="UniProtKB-SubCell"/>
</dbReference>
<dbReference type="Gene3D" id="3.40.50.300">
    <property type="entry name" value="P-loop containing nucleotide triphosphate hydrolases"/>
    <property type="match status" value="2"/>
</dbReference>
<gene>
    <name evidence="9" type="ORF">A7J57_23630</name>
</gene>
<dbReference type="PANTHER" id="PTHR42771:SF2">
    <property type="entry name" value="IRON(3+)-HYDROXAMATE IMPORT ATP-BINDING PROTEIN FHUC"/>
    <property type="match status" value="1"/>
</dbReference>
<dbReference type="GO" id="GO:0006302">
    <property type="term" value="P:double-strand break repair"/>
    <property type="evidence" value="ECO:0007669"/>
    <property type="project" value="InterPro"/>
</dbReference>
<dbReference type="InterPro" id="IPR027417">
    <property type="entry name" value="P-loop_NTPase"/>
</dbReference>
<dbReference type="Proteomes" id="UP000077098">
    <property type="component" value="Unassembled WGS sequence"/>
</dbReference>
<dbReference type="Pfam" id="PF13304">
    <property type="entry name" value="AAA_21"/>
    <property type="match status" value="1"/>
</dbReference>
<keyword evidence="2" id="KW-0813">Transport</keyword>
<sequence>MLFLDSVTMKETQTDRNDYPFSVPALRHLERLDFKTPITLFAGNNGSGKSTLLEGLAAGMTSYAIGNHGQVAGDLYLQHAETVAKAFYFARKKYPKIRMFLRAEDVLGYIRRQNEEALDDFRWEREKALKKGEDFPEETPETFRRIVRHNILDSRSHGEGFLDILHRRVHGAGIYFLDEPESPLSMQKQLELAELIRSAADHGAQLIIATHSPVLLAIPEATIYSFDDDGISERLYDELDNISFLRRFLDRPSKYLSD</sequence>
<reference evidence="9 10" key="1">
    <citation type="submission" date="2016-05" db="EMBL/GenBank/DDBJ databases">
        <authorList>
            <person name="Lavstsen T."/>
            <person name="Jespersen J.S."/>
        </authorList>
    </citation>
    <scope>NUCLEOTIDE SEQUENCE [LARGE SCALE GENOMIC DNA]</scope>
    <source>
        <strain evidence="9 10">KCJ1736</strain>
    </source>
</reference>
<keyword evidence="7" id="KW-0472">Membrane</keyword>
<keyword evidence="6" id="KW-0406">Ion transport</keyword>
<dbReference type="Pfam" id="PF13476">
    <property type="entry name" value="AAA_23"/>
    <property type="match status" value="1"/>
</dbReference>
<evidence type="ECO:0000256" key="7">
    <source>
        <dbReference type="ARBA" id="ARBA00023136"/>
    </source>
</evidence>
<dbReference type="RefSeq" id="WP_063950795.1">
    <property type="nucleotide sequence ID" value="NZ_LXPS01000037.1"/>
</dbReference>
<dbReference type="PANTHER" id="PTHR42771">
    <property type="entry name" value="IRON(3+)-HYDROXAMATE IMPORT ATP-BINDING PROTEIN FHUC"/>
    <property type="match status" value="1"/>
</dbReference>
<name>A0A176X137_AGRTU</name>
<evidence type="ECO:0000256" key="6">
    <source>
        <dbReference type="ARBA" id="ARBA00023065"/>
    </source>
</evidence>
<dbReference type="AlphaFoldDB" id="A0A176X137"/>
<evidence type="ECO:0000256" key="1">
    <source>
        <dbReference type="ARBA" id="ARBA00004202"/>
    </source>
</evidence>
<comment type="caution">
    <text evidence="9">The sequence shown here is derived from an EMBL/GenBank/DDBJ whole genome shotgun (WGS) entry which is preliminary data.</text>
</comment>
<accession>A0A176X137</accession>
<evidence type="ECO:0000313" key="9">
    <source>
        <dbReference type="EMBL" id="OAE39556.1"/>
    </source>
</evidence>
<dbReference type="GO" id="GO:0016887">
    <property type="term" value="F:ATP hydrolysis activity"/>
    <property type="evidence" value="ECO:0007669"/>
    <property type="project" value="InterPro"/>
</dbReference>
<evidence type="ECO:0000256" key="4">
    <source>
        <dbReference type="ARBA" id="ARBA00022496"/>
    </source>
</evidence>
<proteinExistence type="predicted"/>
<keyword evidence="5" id="KW-0408">Iron</keyword>
<dbReference type="InterPro" id="IPR003593">
    <property type="entry name" value="AAA+_ATPase"/>
</dbReference>
<dbReference type="InterPro" id="IPR038729">
    <property type="entry name" value="Rad50/SbcC_AAA"/>
</dbReference>
<evidence type="ECO:0000313" key="10">
    <source>
        <dbReference type="Proteomes" id="UP000077098"/>
    </source>
</evidence>
<dbReference type="InterPro" id="IPR003959">
    <property type="entry name" value="ATPase_AAA_core"/>
</dbReference>
<dbReference type="SMART" id="SM00382">
    <property type="entry name" value="AAA"/>
    <property type="match status" value="1"/>
</dbReference>
<evidence type="ECO:0000259" key="8">
    <source>
        <dbReference type="SMART" id="SM00382"/>
    </source>
</evidence>
<dbReference type="GO" id="GO:0006826">
    <property type="term" value="P:iron ion transport"/>
    <property type="evidence" value="ECO:0007669"/>
    <property type="project" value="UniProtKB-KW"/>
</dbReference>
<dbReference type="InterPro" id="IPR051535">
    <property type="entry name" value="Siderophore_ABC-ATPase"/>
</dbReference>
<keyword evidence="4" id="KW-0410">Iron transport</keyword>
<keyword evidence="3" id="KW-1003">Cell membrane</keyword>
<dbReference type="GO" id="GO:0005524">
    <property type="term" value="F:ATP binding"/>
    <property type="evidence" value="ECO:0007669"/>
    <property type="project" value="InterPro"/>
</dbReference>
<evidence type="ECO:0000256" key="5">
    <source>
        <dbReference type="ARBA" id="ARBA00023004"/>
    </source>
</evidence>
<dbReference type="EMBL" id="LXPS01000037">
    <property type="protein sequence ID" value="OAE39556.1"/>
    <property type="molecule type" value="Genomic_DNA"/>
</dbReference>
<dbReference type="SUPFAM" id="SSF52540">
    <property type="entry name" value="P-loop containing nucleoside triphosphate hydrolases"/>
    <property type="match status" value="1"/>
</dbReference>
<protein>
    <submittedName>
        <fullName evidence="9">ABC transporter permease</fullName>
    </submittedName>
</protein>
<evidence type="ECO:0000256" key="3">
    <source>
        <dbReference type="ARBA" id="ARBA00022475"/>
    </source>
</evidence>
<feature type="domain" description="AAA+ ATPase" evidence="8">
    <location>
        <begin position="35"/>
        <end position="249"/>
    </location>
</feature>